<dbReference type="GO" id="GO:0005737">
    <property type="term" value="C:cytoplasm"/>
    <property type="evidence" value="ECO:0007669"/>
    <property type="project" value="TreeGrafter"/>
</dbReference>
<dbReference type="Gene3D" id="1.25.10.10">
    <property type="entry name" value="Leucine-rich Repeat Variant"/>
    <property type="match status" value="1"/>
</dbReference>
<organism evidence="8 9">
    <name type="scientific">Momordica charantia</name>
    <name type="common">Bitter gourd</name>
    <name type="synonym">Balsam pear</name>
    <dbReference type="NCBI Taxonomy" id="3673"/>
    <lineage>
        <taxon>Eukaryota</taxon>
        <taxon>Viridiplantae</taxon>
        <taxon>Streptophyta</taxon>
        <taxon>Embryophyta</taxon>
        <taxon>Tracheophyta</taxon>
        <taxon>Spermatophyta</taxon>
        <taxon>Magnoliopsida</taxon>
        <taxon>eudicotyledons</taxon>
        <taxon>Gunneridae</taxon>
        <taxon>Pentapetalae</taxon>
        <taxon>rosids</taxon>
        <taxon>fabids</taxon>
        <taxon>Cucurbitales</taxon>
        <taxon>Cucurbitaceae</taxon>
        <taxon>Momordiceae</taxon>
        <taxon>Momordica</taxon>
    </lineage>
</organism>
<protein>
    <submittedName>
        <fullName evidence="9">Pumilio homolog 12-like isoform X1</fullName>
    </submittedName>
</protein>
<dbReference type="OrthoDB" id="668540at2759"/>
<dbReference type="InterPro" id="IPR001313">
    <property type="entry name" value="Pumilio_RNA-bd_rpt"/>
</dbReference>
<evidence type="ECO:0000256" key="2">
    <source>
        <dbReference type="ARBA" id="ARBA00022845"/>
    </source>
</evidence>
<feature type="repeat" description="Pumilio" evidence="5">
    <location>
        <begin position="666"/>
        <end position="704"/>
    </location>
</feature>
<keyword evidence="8" id="KW-1185">Reference proteome</keyword>
<gene>
    <name evidence="9" type="primary">LOC111016482</name>
</gene>
<evidence type="ECO:0000256" key="5">
    <source>
        <dbReference type="PROSITE-ProRule" id="PRU00317"/>
    </source>
</evidence>
<dbReference type="SMART" id="SM00025">
    <property type="entry name" value="Pumilio"/>
    <property type="match status" value="8"/>
</dbReference>
<evidence type="ECO:0000256" key="1">
    <source>
        <dbReference type="ARBA" id="ARBA00022737"/>
    </source>
</evidence>
<evidence type="ECO:0000256" key="6">
    <source>
        <dbReference type="SAM" id="MobiDB-lite"/>
    </source>
</evidence>
<feature type="repeat" description="Pumilio" evidence="5">
    <location>
        <begin position="478"/>
        <end position="514"/>
    </location>
</feature>
<dbReference type="Proteomes" id="UP000504603">
    <property type="component" value="Unplaced"/>
</dbReference>
<feature type="repeat" description="Pumilio" evidence="5">
    <location>
        <begin position="626"/>
        <end position="665"/>
    </location>
</feature>
<dbReference type="PROSITE" id="PS50302">
    <property type="entry name" value="PUM"/>
    <property type="match status" value="4"/>
</dbReference>
<dbReference type="GeneID" id="111016482"/>
<name>A0A6J1D2U5_MOMCH</name>
<keyword evidence="2" id="KW-0810">Translation regulation</keyword>
<dbReference type="KEGG" id="mcha:111016482"/>
<dbReference type="InterPro" id="IPR011989">
    <property type="entry name" value="ARM-like"/>
</dbReference>
<evidence type="ECO:0000313" key="8">
    <source>
        <dbReference type="Proteomes" id="UP000504603"/>
    </source>
</evidence>
<keyword evidence="1" id="KW-0677">Repeat</keyword>
<dbReference type="InterPro" id="IPR033133">
    <property type="entry name" value="PUM-HD"/>
</dbReference>
<dbReference type="AlphaFoldDB" id="A0A6J1D2U5"/>
<feature type="region of interest" description="Disordered" evidence="6">
    <location>
        <begin position="80"/>
        <end position="103"/>
    </location>
</feature>
<evidence type="ECO:0000259" key="7">
    <source>
        <dbReference type="PROSITE" id="PS50303"/>
    </source>
</evidence>
<dbReference type="SUPFAM" id="SSF48371">
    <property type="entry name" value="ARM repeat"/>
    <property type="match status" value="1"/>
</dbReference>
<dbReference type="InterPro" id="IPR016024">
    <property type="entry name" value="ARM-type_fold"/>
</dbReference>
<dbReference type="FunFam" id="1.25.10.10:FF:000237">
    <property type="entry name" value="Pumilio homolog 9"/>
    <property type="match status" value="1"/>
</dbReference>
<evidence type="ECO:0000313" key="9">
    <source>
        <dbReference type="RefSeq" id="XP_022147591.1"/>
    </source>
</evidence>
<dbReference type="PANTHER" id="PTHR12537">
    <property type="entry name" value="RNA BINDING PROTEIN PUMILIO-RELATED"/>
    <property type="match status" value="1"/>
</dbReference>
<keyword evidence="3" id="KW-0694">RNA-binding</keyword>
<dbReference type="Pfam" id="PF00806">
    <property type="entry name" value="PUF"/>
    <property type="match status" value="8"/>
</dbReference>
<accession>A0A6J1D2U5</accession>
<feature type="repeat" description="Pumilio" evidence="5">
    <location>
        <begin position="517"/>
        <end position="553"/>
    </location>
</feature>
<dbReference type="PANTHER" id="PTHR12537:SF147">
    <property type="entry name" value="PUMILIO HOMOLOG 12"/>
    <property type="match status" value="1"/>
</dbReference>
<evidence type="ECO:0000256" key="4">
    <source>
        <dbReference type="ARBA" id="ARBA00058490"/>
    </source>
</evidence>
<dbReference type="CDD" id="cd07920">
    <property type="entry name" value="Pumilio"/>
    <property type="match status" value="1"/>
</dbReference>
<dbReference type="GO" id="GO:0006417">
    <property type="term" value="P:regulation of translation"/>
    <property type="evidence" value="ECO:0007669"/>
    <property type="project" value="UniProtKB-KW"/>
</dbReference>
<dbReference type="RefSeq" id="XP_022147591.1">
    <property type="nucleotide sequence ID" value="XM_022291899.1"/>
</dbReference>
<feature type="compositionally biased region" description="Polar residues" evidence="6">
    <location>
        <begin position="80"/>
        <end position="101"/>
    </location>
</feature>
<dbReference type="PROSITE" id="PS50303">
    <property type="entry name" value="PUM_HD"/>
    <property type="match status" value="1"/>
</dbReference>
<comment type="function">
    <text evidence="4">Sequence-specific RNA-binding protein that regulates translation and mRNA stability by binding the 3'-UTR of target mRNAs.</text>
</comment>
<sequence>MKNGHLRSYPIYQMEEMGSKLEIELERLIGENPKVASENGHAEESVHKRMSLLAANSCNGMSKLCSNGHLEDVKVLRNKLQQSSGQSNMGRIRTGESNGTGDRSLASALEKLSLGAEETMQNRRVMQNQPNLTEDQLRIYLNKQLLNTETSMAAVPSLRSSNHLTNGYPDVHMTGLGSQNSPSLRHFSDGYNRSEVGHLQPLETPSSARFTYEVPHLDMPSRNLQFPITSHDEEILQSRRSSVLYAHPQQMNHGQIGSNCTQEELLQRYRMQGQYQYLQQQLEYSNSFRSCDDTTSRMLFQSHEPQYFEVPVSHHLEQSNNEVFWKGNAYCRGSNQSNPVFSTQYVDTFQGVEKISRQSSPRKIPTRTHGHNRVDYLKLPAVDGDFYDNQNGAVCSSCYLQGNGLLRTTDCFCHKNLSLYGYFSNHGNRKTTLPQKFNSLEEATGKIYLMAKDQYGCRFLQRKFVEGAKKDIEKIFIEILEHVVELMTDPFGNYLIQKLLEVCNEDQRLKIIYKVTSKQGELIRISCNIHGTRAIQKLIETLKTPEQFKMIISSLKTGIVILMKDLNGNHVAQHCLQYLVPDYIEFLFDAATKFCVGIATDRHGCCVLQKCLGCCNVRQRDSLILEIVRNSLVLSQDQYGNYVVQFTLELAGKYDLYWVEAGILKRLEGHYVDLSIQKYSSNVVEKCLYARDEHLTRIIDELVNDARLSQIMQDPYGNYAIQAALARTNICNSSLHAKLVDAIKLHVPALRTNMFGRKVLAVLGKSH</sequence>
<feature type="domain" description="PUM-HD" evidence="7">
    <location>
        <begin position="414"/>
        <end position="767"/>
    </location>
</feature>
<proteinExistence type="predicted"/>
<reference evidence="9" key="1">
    <citation type="submission" date="2025-08" db="UniProtKB">
        <authorList>
            <consortium name="RefSeq"/>
        </authorList>
    </citation>
    <scope>IDENTIFICATION</scope>
    <source>
        <strain evidence="9">OHB3-1</strain>
    </source>
</reference>
<dbReference type="InterPro" id="IPR033712">
    <property type="entry name" value="Pumilio_RNA-bd"/>
</dbReference>
<evidence type="ECO:0000256" key="3">
    <source>
        <dbReference type="ARBA" id="ARBA00022884"/>
    </source>
</evidence>
<dbReference type="GO" id="GO:0003729">
    <property type="term" value="F:mRNA binding"/>
    <property type="evidence" value="ECO:0007669"/>
    <property type="project" value="TreeGrafter"/>
</dbReference>